<accession>A0ABQ6CKL7</accession>
<dbReference type="PANTHER" id="PTHR43877">
    <property type="entry name" value="AMINOALKYLPHOSPHONATE N-ACETYLTRANSFERASE-RELATED-RELATED"/>
    <property type="match status" value="1"/>
</dbReference>
<gene>
    <name evidence="4" type="ORF">GCM10007874_22760</name>
</gene>
<dbReference type="InterPro" id="IPR050832">
    <property type="entry name" value="Bact_Acetyltransf"/>
</dbReference>
<name>A0ABQ6CKL7_9HYPH</name>
<dbReference type="PROSITE" id="PS51186">
    <property type="entry name" value="GNAT"/>
    <property type="match status" value="1"/>
</dbReference>
<keyword evidence="1" id="KW-0808">Transferase</keyword>
<evidence type="ECO:0000259" key="3">
    <source>
        <dbReference type="PROSITE" id="PS51186"/>
    </source>
</evidence>
<proteinExistence type="predicted"/>
<reference evidence="5" key="1">
    <citation type="journal article" date="2019" name="Int. J. Syst. Evol. Microbiol.">
        <title>The Global Catalogue of Microorganisms (GCM) 10K type strain sequencing project: providing services to taxonomists for standard genome sequencing and annotation.</title>
        <authorList>
            <consortium name="The Broad Institute Genomics Platform"/>
            <consortium name="The Broad Institute Genome Sequencing Center for Infectious Disease"/>
            <person name="Wu L."/>
            <person name="Ma J."/>
        </authorList>
    </citation>
    <scope>NUCLEOTIDE SEQUENCE [LARGE SCALE GENOMIC DNA]</scope>
    <source>
        <strain evidence="5">NBRC 101365</strain>
    </source>
</reference>
<evidence type="ECO:0000256" key="1">
    <source>
        <dbReference type="ARBA" id="ARBA00022679"/>
    </source>
</evidence>
<keyword evidence="5" id="KW-1185">Reference proteome</keyword>
<dbReference type="Proteomes" id="UP001156882">
    <property type="component" value="Unassembled WGS sequence"/>
</dbReference>
<dbReference type="CDD" id="cd04301">
    <property type="entry name" value="NAT_SF"/>
    <property type="match status" value="1"/>
</dbReference>
<dbReference type="Pfam" id="PF00583">
    <property type="entry name" value="Acetyltransf_1"/>
    <property type="match status" value="1"/>
</dbReference>
<protein>
    <recommendedName>
        <fullName evidence="3">N-acetyltransferase domain-containing protein</fullName>
    </recommendedName>
</protein>
<dbReference type="EMBL" id="BSPC01000022">
    <property type="protein sequence ID" value="GLS19259.1"/>
    <property type="molecule type" value="Genomic_DNA"/>
</dbReference>
<feature type="domain" description="N-acetyltransferase" evidence="3">
    <location>
        <begin position="7"/>
        <end position="150"/>
    </location>
</feature>
<dbReference type="InterPro" id="IPR016181">
    <property type="entry name" value="Acyl_CoA_acyltransferase"/>
</dbReference>
<dbReference type="SUPFAM" id="SSF55729">
    <property type="entry name" value="Acyl-CoA N-acyltransferases (Nat)"/>
    <property type="match status" value="1"/>
</dbReference>
<dbReference type="InterPro" id="IPR000182">
    <property type="entry name" value="GNAT_dom"/>
</dbReference>
<keyword evidence="2" id="KW-0012">Acyltransferase</keyword>
<dbReference type="Gene3D" id="3.40.630.30">
    <property type="match status" value="1"/>
</dbReference>
<organism evidence="4 5">
    <name type="scientific">Labrys miyagiensis</name>
    <dbReference type="NCBI Taxonomy" id="346912"/>
    <lineage>
        <taxon>Bacteria</taxon>
        <taxon>Pseudomonadati</taxon>
        <taxon>Pseudomonadota</taxon>
        <taxon>Alphaproteobacteria</taxon>
        <taxon>Hyphomicrobiales</taxon>
        <taxon>Xanthobacteraceae</taxon>
        <taxon>Labrys</taxon>
    </lineage>
</organism>
<evidence type="ECO:0000256" key="2">
    <source>
        <dbReference type="ARBA" id="ARBA00023315"/>
    </source>
</evidence>
<evidence type="ECO:0000313" key="5">
    <source>
        <dbReference type="Proteomes" id="UP001156882"/>
    </source>
</evidence>
<dbReference type="RefSeq" id="WP_284312141.1">
    <property type="nucleotide sequence ID" value="NZ_BSPC01000022.1"/>
</dbReference>
<sequence>MTHVQIDPLKAVTAEDAEALAGLMRQLSSRAPPLAQADLTRVIAGPSTTMFVARMNGKIVGAATMVLIAVATGSRASIEDVVVDVSQRGKGIGEALMQAAIAAARAKGARKVDLTSNPSRQAAHRLYQRLGFRKRETDVFRLDLADESRI</sequence>
<evidence type="ECO:0000313" key="4">
    <source>
        <dbReference type="EMBL" id="GLS19259.1"/>
    </source>
</evidence>
<comment type="caution">
    <text evidence="4">The sequence shown here is derived from an EMBL/GenBank/DDBJ whole genome shotgun (WGS) entry which is preliminary data.</text>
</comment>